<keyword evidence="3 5" id="KW-0560">Oxidoreductase</keyword>
<dbReference type="PANTHER" id="PTHR10209">
    <property type="entry name" value="OXIDOREDUCTASE, 2OG-FE II OXYGENASE FAMILY PROTEIN"/>
    <property type="match status" value="1"/>
</dbReference>
<dbReference type="GO" id="GO:0051213">
    <property type="term" value="F:dioxygenase activity"/>
    <property type="evidence" value="ECO:0007669"/>
    <property type="project" value="UniProtKB-ARBA"/>
</dbReference>
<evidence type="ECO:0000259" key="6">
    <source>
        <dbReference type="PROSITE" id="PS51471"/>
    </source>
</evidence>
<evidence type="ECO:0000256" key="4">
    <source>
        <dbReference type="ARBA" id="ARBA00023004"/>
    </source>
</evidence>
<keyword evidence="2 5" id="KW-0479">Metal-binding</keyword>
<evidence type="ECO:0000313" key="8">
    <source>
        <dbReference type="Proteomes" id="UP001428341"/>
    </source>
</evidence>
<dbReference type="SUPFAM" id="SSF74788">
    <property type="entry name" value="Cullin repeat-like"/>
    <property type="match status" value="1"/>
</dbReference>
<sequence>MAAKTESYDRATEVKQFDDSKIGVKGLVDSGVTTIPRFFIHSPDTLSDIRRPNSTTQPDPDVIPIVDLSGVDSDLLRPTIVEKIARASRELGFFQIVNHGIGVEVLERVIGAIKGFHEQPTEVKARFYRRDMKTGVSFFSNVDLFQSKAASWRDTLQVRLGPTLPELDEIPEICRNEVVEWNQHVTKLGELLTGLLCEGLGVEKGRLKELTFLDSKVMVAHYYPYCPQPDLTVGITSHTDPGALTILLQDHRSGLQVKCGAEWVDIKPVPGALVINIGDILQIMSNDEYISVEHRVLANSFQEPRISAAVFFNPTNRDRLYGPFPELISPEKPTCFKQFTLTDYLRRFFTKELDGKSLAPQNCPLYLMVFHVLFVGLLFEDLLVLSLTPRRLIEFDEGWEYIQKGIGKLKRILEGLREPPFSSEEYMALHITIYNMCSQNTPNNNSASCVIITSKYLKNKYLPRHCHL</sequence>
<dbReference type="AlphaFoldDB" id="A0AAP0MX16"/>
<organism evidence="7 8">
    <name type="scientific">Citrus x changshan-huyou</name>
    <dbReference type="NCBI Taxonomy" id="2935761"/>
    <lineage>
        <taxon>Eukaryota</taxon>
        <taxon>Viridiplantae</taxon>
        <taxon>Streptophyta</taxon>
        <taxon>Embryophyta</taxon>
        <taxon>Tracheophyta</taxon>
        <taxon>Spermatophyta</taxon>
        <taxon>Magnoliopsida</taxon>
        <taxon>eudicotyledons</taxon>
        <taxon>Gunneridae</taxon>
        <taxon>Pentapetalae</taxon>
        <taxon>rosids</taxon>
        <taxon>malvids</taxon>
        <taxon>Sapindales</taxon>
        <taxon>Rutaceae</taxon>
        <taxon>Aurantioideae</taxon>
        <taxon>Citrus</taxon>
    </lineage>
</organism>
<dbReference type="InterPro" id="IPR027443">
    <property type="entry name" value="IPNS-like_sf"/>
</dbReference>
<dbReference type="Gene3D" id="1.20.1310.10">
    <property type="entry name" value="Cullin Repeats"/>
    <property type="match status" value="1"/>
</dbReference>
<dbReference type="InterPro" id="IPR016159">
    <property type="entry name" value="Cullin_repeat-like_dom_sf"/>
</dbReference>
<proteinExistence type="inferred from homology"/>
<dbReference type="Proteomes" id="UP001428341">
    <property type="component" value="Unassembled WGS sequence"/>
</dbReference>
<dbReference type="Pfam" id="PF14226">
    <property type="entry name" value="DIOX_N"/>
    <property type="match status" value="1"/>
</dbReference>
<accession>A0AAP0MX16</accession>
<dbReference type="InterPro" id="IPR005123">
    <property type="entry name" value="Oxoglu/Fe-dep_dioxygenase_dom"/>
</dbReference>
<dbReference type="GO" id="GO:0046872">
    <property type="term" value="F:metal ion binding"/>
    <property type="evidence" value="ECO:0007669"/>
    <property type="project" value="UniProtKB-KW"/>
</dbReference>
<dbReference type="Gene3D" id="2.60.120.330">
    <property type="entry name" value="B-lactam Antibiotic, Isopenicillin N Synthase, Chain"/>
    <property type="match status" value="1"/>
</dbReference>
<keyword evidence="8" id="KW-1185">Reference proteome</keyword>
<dbReference type="FunFam" id="2.60.120.330:FF:000026">
    <property type="entry name" value="DIBOA-glucoside dioxygenase BX6"/>
    <property type="match status" value="1"/>
</dbReference>
<evidence type="ECO:0000313" key="7">
    <source>
        <dbReference type="EMBL" id="KAK9223024.1"/>
    </source>
</evidence>
<evidence type="ECO:0000256" key="3">
    <source>
        <dbReference type="ARBA" id="ARBA00023002"/>
    </source>
</evidence>
<evidence type="ECO:0000256" key="1">
    <source>
        <dbReference type="ARBA" id="ARBA00008056"/>
    </source>
</evidence>
<evidence type="ECO:0000256" key="2">
    <source>
        <dbReference type="ARBA" id="ARBA00022723"/>
    </source>
</evidence>
<protein>
    <recommendedName>
        <fullName evidence="6">Fe2OG dioxygenase domain-containing protein</fullName>
    </recommendedName>
</protein>
<comment type="caution">
    <text evidence="7">The sequence shown here is derived from an EMBL/GenBank/DDBJ whole genome shotgun (WGS) entry which is preliminary data.</text>
</comment>
<dbReference type="InterPro" id="IPR044861">
    <property type="entry name" value="IPNS-like_FE2OG_OXY"/>
</dbReference>
<dbReference type="InterPro" id="IPR026992">
    <property type="entry name" value="DIOX_N"/>
</dbReference>
<keyword evidence="4 5" id="KW-0408">Iron</keyword>
<comment type="similarity">
    <text evidence="1 5">Belongs to the iron/ascorbate-dependent oxidoreductase family.</text>
</comment>
<dbReference type="PANTHER" id="PTHR10209:SF751">
    <property type="entry name" value="OS06G0255100 PROTEIN"/>
    <property type="match status" value="1"/>
</dbReference>
<dbReference type="Pfam" id="PF03171">
    <property type="entry name" value="2OG-FeII_Oxy"/>
    <property type="match status" value="1"/>
</dbReference>
<dbReference type="SUPFAM" id="SSF51197">
    <property type="entry name" value="Clavaminate synthase-like"/>
    <property type="match status" value="1"/>
</dbReference>
<feature type="domain" description="Fe2OG dioxygenase" evidence="6">
    <location>
        <begin position="214"/>
        <end position="314"/>
    </location>
</feature>
<evidence type="ECO:0000256" key="5">
    <source>
        <dbReference type="RuleBase" id="RU003682"/>
    </source>
</evidence>
<dbReference type="EMBL" id="JBCGBO010000002">
    <property type="protein sequence ID" value="KAK9223024.1"/>
    <property type="molecule type" value="Genomic_DNA"/>
</dbReference>
<dbReference type="PROSITE" id="PS51471">
    <property type="entry name" value="FE2OG_OXY"/>
    <property type="match status" value="1"/>
</dbReference>
<name>A0AAP0MX16_9ROSI</name>
<gene>
    <name evidence="7" type="ORF">WN944_011466</name>
</gene>
<reference evidence="7 8" key="1">
    <citation type="submission" date="2024-05" db="EMBL/GenBank/DDBJ databases">
        <title>Haplotype-resolved chromosome-level genome assembly of Huyou (Citrus changshanensis).</title>
        <authorList>
            <person name="Miao C."/>
            <person name="Chen W."/>
            <person name="Wu Y."/>
            <person name="Wang L."/>
            <person name="Zhao S."/>
            <person name="Grierson D."/>
            <person name="Xu C."/>
            <person name="Chen K."/>
        </authorList>
    </citation>
    <scope>NUCLEOTIDE SEQUENCE [LARGE SCALE GENOMIC DNA]</scope>
    <source>
        <strain evidence="7">01-14</strain>
        <tissue evidence="7">Leaf</tissue>
    </source>
</reference>